<proteinExistence type="inferred from homology"/>
<dbReference type="Proteomes" id="UP001139447">
    <property type="component" value="Unassembled WGS sequence"/>
</dbReference>
<feature type="chain" id="PRO_5040800337" evidence="2">
    <location>
        <begin position="22"/>
        <end position="319"/>
    </location>
</feature>
<protein>
    <submittedName>
        <fullName evidence="3">Tripartite tricarboxylate transporter substrate binding protein</fullName>
    </submittedName>
</protein>
<dbReference type="EMBL" id="JALGBI010000001">
    <property type="protein sequence ID" value="MCJ0763597.1"/>
    <property type="molecule type" value="Genomic_DNA"/>
</dbReference>
<dbReference type="CDD" id="cd07012">
    <property type="entry name" value="PBP2_Bug_TTT"/>
    <property type="match status" value="1"/>
</dbReference>
<dbReference type="PROSITE" id="PS51257">
    <property type="entry name" value="PROKAR_LIPOPROTEIN"/>
    <property type="match status" value="1"/>
</dbReference>
<dbReference type="PIRSF" id="PIRSF017082">
    <property type="entry name" value="YflP"/>
    <property type="match status" value="1"/>
</dbReference>
<evidence type="ECO:0000256" key="2">
    <source>
        <dbReference type="SAM" id="SignalP"/>
    </source>
</evidence>
<name>A0A9X2APK0_9BURK</name>
<gene>
    <name evidence="3" type="ORF">MMF98_10300</name>
</gene>
<evidence type="ECO:0000313" key="3">
    <source>
        <dbReference type="EMBL" id="MCJ0763597.1"/>
    </source>
</evidence>
<keyword evidence="2" id="KW-0732">Signal</keyword>
<dbReference type="SUPFAM" id="SSF53850">
    <property type="entry name" value="Periplasmic binding protein-like II"/>
    <property type="match status" value="1"/>
</dbReference>
<keyword evidence="4" id="KW-1185">Reference proteome</keyword>
<dbReference type="Gene3D" id="3.40.190.10">
    <property type="entry name" value="Periplasmic binding protein-like II"/>
    <property type="match status" value="1"/>
</dbReference>
<sequence length="319" mass="33910">MMIFRAIAAMACTAAACVAFAQDYPQQPIKVVLPFTAGGGTDSVTRIITEPLGKLLGQSVVIDYKAGGNTIIGAQAVATARPDGYTFLATMDMTATILPAVYSKLPFDPAKDLMPVALLAQVPALFVAHPSVPARNLKELVEYSKRHPGKLNYGSAVLYGQVLGQQLKGVSGLSYTYVPYKGAPEAVQALLGGHLDFMMLDIATGLNFLKDGRLKALAITAPQRSPQLPDVPTVGEMGWPEVEMSVWYGLFAPTGTPASVVEKVNAGVAQVVADPAIRKRLADLGHEVSPLSPVQVQALLRKDTAKWTKAAREGNIRLD</sequence>
<dbReference type="Pfam" id="PF03401">
    <property type="entry name" value="TctC"/>
    <property type="match status" value="1"/>
</dbReference>
<feature type="signal peptide" evidence="2">
    <location>
        <begin position="1"/>
        <end position="21"/>
    </location>
</feature>
<accession>A0A9X2APK0</accession>
<comment type="caution">
    <text evidence="3">The sequence shown here is derived from an EMBL/GenBank/DDBJ whole genome shotgun (WGS) entry which is preliminary data.</text>
</comment>
<comment type="similarity">
    <text evidence="1">Belongs to the UPF0065 (bug) family.</text>
</comment>
<dbReference type="AlphaFoldDB" id="A0A9X2APK0"/>
<evidence type="ECO:0000256" key="1">
    <source>
        <dbReference type="ARBA" id="ARBA00006987"/>
    </source>
</evidence>
<dbReference type="PANTHER" id="PTHR42928">
    <property type="entry name" value="TRICARBOXYLATE-BINDING PROTEIN"/>
    <property type="match status" value="1"/>
</dbReference>
<organism evidence="3 4">
    <name type="scientific">Variovorax terrae</name>
    <dbReference type="NCBI Taxonomy" id="2923278"/>
    <lineage>
        <taxon>Bacteria</taxon>
        <taxon>Pseudomonadati</taxon>
        <taxon>Pseudomonadota</taxon>
        <taxon>Betaproteobacteria</taxon>
        <taxon>Burkholderiales</taxon>
        <taxon>Comamonadaceae</taxon>
        <taxon>Variovorax</taxon>
    </lineage>
</organism>
<dbReference type="RefSeq" id="WP_243306182.1">
    <property type="nucleotide sequence ID" value="NZ_JALGBI010000001.1"/>
</dbReference>
<dbReference type="Gene3D" id="3.40.190.150">
    <property type="entry name" value="Bordetella uptake gene, domain 1"/>
    <property type="match status" value="1"/>
</dbReference>
<dbReference type="PANTHER" id="PTHR42928:SF5">
    <property type="entry name" value="BLR1237 PROTEIN"/>
    <property type="match status" value="1"/>
</dbReference>
<reference evidence="3" key="1">
    <citation type="submission" date="2022-03" db="EMBL/GenBank/DDBJ databases">
        <authorList>
            <person name="Woo C.Y."/>
        </authorList>
    </citation>
    <scope>NUCLEOTIDE SEQUENCE</scope>
    <source>
        <strain evidence="3">CYS-02</strain>
    </source>
</reference>
<dbReference type="InterPro" id="IPR042100">
    <property type="entry name" value="Bug_dom1"/>
</dbReference>
<evidence type="ECO:0000313" key="4">
    <source>
        <dbReference type="Proteomes" id="UP001139447"/>
    </source>
</evidence>
<dbReference type="InterPro" id="IPR005064">
    <property type="entry name" value="BUG"/>
</dbReference>